<evidence type="ECO:0000313" key="2">
    <source>
        <dbReference type="Proteomes" id="UP000604083"/>
    </source>
</evidence>
<protein>
    <submittedName>
        <fullName evidence="1">Helix-turn-helix domain-containing protein</fullName>
    </submittedName>
</protein>
<accession>A0A934VIG1</accession>
<organism evidence="1 2">
    <name type="scientific">Roseibacillus ishigakijimensis</name>
    <dbReference type="NCBI Taxonomy" id="454146"/>
    <lineage>
        <taxon>Bacteria</taxon>
        <taxon>Pseudomonadati</taxon>
        <taxon>Verrucomicrobiota</taxon>
        <taxon>Verrucomicrobiia</taxon>
        <taxon>Verrucomicrobiales</taxon>
        <taxon>Verrucomicrobiaceae</taxon>
        <taxon>Roseibacillus</taxon>
    </lineage>
</organism>
<proteinExistence type="predicted"/>
<dbReference type="EMBL" id="JAENIO010000038">
    <property type="protein sequence ID" value="MBK1835038.1"/>
    <property type="molecule type" value="Genomic_DNA"/>
</dbReference>
<dbReference type="RefSeq" id="WP_200392473.1">
    <property type="nucleotide sequence ID" value="NZ_JAENIO010000038.1"/>
</dbReference>
<gene>
    <name evidence="1" type="ORF">JIN78_13285</name>
</gene>
<name>A0A934VIG1_9BACT</name>
<reference evidence="1" key="1">
    <citation type="submission" date="2021-01" db="EMBL/GenBank/DDBJ databases">
        <title>Modified the classification status of verrucomicrobia.</title>
        <authorList>
            <person name="Feng X."/>
        </authorList>
    </citation>
    <scope>NUCLEOTIDE SEQUENCE</scope>
    <source>
        <strain evidence="1">KCTC 12986</strain>
    </source>
</reference>
<sequence length="83" mass="9442">MIQLSPEHEARIIEEATRELVKALITNHGKKVWLTKNEAAGILNWSPQTVMTRLPHYDTTGNGGSIRFLLSDIEAEMEKRKVK</sequence>
<evidence type="ECO:0000313" key="1">
    <source>
        <dbReference type="EMBL" id="MBK1835038.1"/>
    </source>
</evidence>
<dbReference type="AlphaFoldDB" id="A0A934VIG1"/>
<dbReference type="Proteomes" id="UP000604083">
    <property type="component" value="Unassembled WGS sequence"/>
</dbReference>
<keyword evidence="2" id="KW-1185">Reference proteome</keyword>
<comment type="caution">
    <text evidence="1">The sequence shown here is derived from an EMBL/GenBank/DDBJ whole genome shotgun (WGS) entry which is preliminary data.</text>
</comment>